<dbReference type="EMBL" id="CP072369">
    <property type="protein sequence ID" value="QUB85994.1"/>
    <property type="molecule type" value="Genomic_DNA"/>
</dbReference>
<evidence type="ECO:0000313" key="2">
    <source>
        <dbReference type="EMBL" id="QUB85994.1"/>
    </source>
</evidence>
<feature type="chain" id="PRO_5046366251" evidence="1">
    <location>
        <begin position="23"/>
        <end position="274"/>
    </location>
</feature>
<dbReference type="PROSITE" id="PS51257">
    <property type="entry name" value="PROKAR_LIPOPROTEIN"/>
    <property type="match status" value="1"/>
</dbReference>
<keyword evidence="3" id="KW-1185">Reference proteome</keyword>
<protein>
    <submittedName>
        <fullName evidence="2">GLPGLI family protein</fullName>
    </submittedName>
</protein>
<dbReference type="Pfam" id="PF09697">
    <property type="entry name" value="Porph_ging"/>
    <property type="match status" value="1"/>
</dbReference>
<organism evidence="2 3">
    <name type="scientific">Prevotella fusca JCM 17724</name>
    <dbReference type="NCBI Taxonomy" id="1236517"/>
    <lineage>
        <taxon>Bacteria</taxon>
        <taxon>Pseudomonadati</taxon>
        <taxon>Bacteroidota</taxon>
        <taxon>Bacteroidia</taxon>
        <taxon>Bacteroidales</taxon>
        <taxon>Prevotellaceae</taxon>
        <taxon>Prevotella</taxon>
    </lineage>
</organism>
<dbReference type="InterPro" id="IPR005901">
    <property type="entry name" value="GLPGLI"/>
</dbReference>
<dbReference type="Proteomes" id="UP000682005">
    <property type="component" value="Chromosome 2"/>
</dbReference>
<dbReference type="NCBIfam" id="TIGR01200">
    <property type="entry name" value="GLPGLI"/>
    <property type="match status" value="1"/>
</dbReference>
<reference evidence="2 3" key="1">
    <citation type="submission" date="2021-03" db="EMBL/GenBank/DDBJ databases">
        <title>Human Oral Microbial Genomes.</title>
        <authorList>
            <person name="Johnston C.D."/>
            <person name="Chen T."/>
            <person name="Dewhirst F.E."/>
        </authorList>
    </citation>
    <scope>NUCLEOTIDE SEQUENCE [LARGE SCALE GENOMIC DNA]</scope>
    <source>
        <strain evidence="2 3">W1435</strain>
    </source>
</reference>
<feature type="signal peptide" evidence="1">
    <location>
        <begin position="1"/>
        <end position="22"/>
    </location>
</feature>
<gene>
    <name evidence="2" type="ORF">J5A51_01645</name>
</gene>
<evidence type="ECO:0000313" key="3">
    <source>
        <dbReference type="Proteomes" id="UP000682005"/>
    </source>
</evidence>
<sequence length="274" mass="31164">MNSFKSCFVLFLMLLSSCLCYADNRHSLNLRITYDFAYKQCYGRATLTDRLSLDILDDQSVCFSLKNRRQNQITDSLADLGFRDYEDYSAEKKKQGVYGNSVTWQVLKNFPERGRQTVTWYTLKNFKVEELSSVINWTLLEGDTVVAGYECQKAETTFKGRKWTAWYTLDIPLDNGPWKLGGLPGLILLAKESEGIFRFECIGIEPGKAGPVSLPKKSFENCSSKELNALMKLSYEDDATFSGKMLGCQCVAYDKNGRRIDSSKNHAALLEKKE</sequence>
<name>A0ABX7XWB1_9BACT</name>
<proteinExistence type="predicted"/>
<dbReference type="RefSeq" id="WP_081784453.1">
    <property type="nucleotide sequence ID" value="NZ_CP012075.1"/>
</dbReference>
<accession>A0ABX7XWB1</accession>
<evidence type="ECO:0000256" key="1">
    <source>
        <dbReference type="SAM" id="SignalP"/>
    </source>
</evidence>
<keyword evidence="1" id="KW-0732">Signal</keyword>